<keyword evidence="3" id="KW-1133">Transmembrane helix</keyword>
<dbReference type="Proteomes" id="UP001151699">
    <property type="component" value="Chromosome A"/>
</dbReference>
<gene>
    <name evidence="6" type="primary">dbr1-b</name>
    <name evidence="6" type="ORF">Bhyg_02704</name>
</gene>
<reference evidence="6" key="1">
    <citation type="submission" date="2022-07" db="EMBL/GenBank/DDBJ databases">
        <authorList>
            <person name="Trinca V."/>
            <person name="Uliana J.V.C."/>
            <person name="Torres T.T."/>
            <person name="Ward R.J."/>
            <person name="Monesi N."/>
        </authorList>
    </citation>
    <scope>NUCLEOTIDE SEQUENCE</scope>
    <source>
        <strain evidence="6">HSMRA1968</strain>
        <tissue evidence="6">Whole embryos</tissue>
    </source>
</reference>
<keyword evidence="3" id="KW-0812">Transmembrane</keyword>
<dbReference type="Pfam" id="PF07546">
    <property type="entry name" value="EMI"/>
    <property type="match status" value="1"/>
</dbReference>
<dbReference type="SMART" id="SM01124">
    <property type="entry name" value="DBR1"/>
    <property type="match status" value="1"/>
</dbReference>
<dbReference type="GO" id="GO:0000398">
    <property type="term" value="P:mRNA splicing, via spliceosome"/>
    <property type="evidence" value="ECO:0007669"/>
    <property type="project" value="TreeGrafter"/>
</dbReference>
<keyword evidence="1 4" id="KW-0732">Signal</keyword>
<dbReference type="GO" id="GO:0005634">
    <property type="term" value="C:nucleus"/>
    <property type="evidence" value="ECO:0007669"/>
    <property type="project" value="TreeGrafter"/>
</dbReference>
<dbReference type="PROSITE" id="PS51041">
    <property type="entry name" value="EMI"/>
    <property type="match status" value="1"/>
</dbReference>
<dbReference type="OrthoDB" id="18487at2759"/>
<evidence type="ECO:0000313" key="6">
    <source>
        <dbReference type="EMBL" id="KAJ6647481.1"/>
    </source>
</evidence>
<keyword evidence="3" id="KW-0472">Membrane</keyword>
<dbReference type="InterPro" id="IPR011489">
    <property type="entry name" value="EMI_domain"/>
</dbReference>
<keyword evidence="7" id="KW-1185">Reference proteome</keyword>
<evidence type="ECO:0000256" key="1">
    <source>
        <dbReference type="ARBA" id="ARBA00022729"/>
    </source>
</evidence>
<evidence type="ECO:0000256" key="3">
    <source>
        <dbReference type="SAM" id="Phobius"/>
    </source>
</evidence>
<dbReference type="PANTHER" id="PTHR12849">
    <property type="entry name" value="RNA LARIAT DEBRANCHING ENZYME"/>
    <property type="match status" value="1"/>
</dbReference>
<keyword evidence="2" id="KW-1015">Disulfide bond</keyword>
<feature type="signal peptide" evidence="4">
    <location>
        <begin position="1"/>
        <end position="21"/>
    </location>
</feature>
<feature type="transmembrane region" description="Helical" evidence="3">
    <location>
        <begin position="421"/>
        <end position="446"/>
    </location>
</feature>
<dbReference type="InterPro" id="IPR007708">
    <property type="entry name" value="DBR1_C"/>
</dbReference>
<dbReference type="Gene3D" id="2.10.25.10">
    <property type="entry name" value="Laminin"/>
    <property type="match status" value="1"/>
</dbReference>
<evidence type="ECO:0000259" key="5">
    <source>
        <dbReference type="PROSITE" id="PS51041"/>
    </source>
</evidence>
<dbReference type="EMBL" id="WJQU01000001">
    <property type="protein sequence ID" value="KAJ6647481.1"/>
    <property type="molecule type" value="Genomic_DNA"/>
</dbReference>
<accession>A0A9Q0ND37</accession>
<sequence>MLTFISTFLLIVNGCVVHCSTDTSSNICHKEEKYIELQEEKTTQPVRIRSYNWCLSFPPRCSNYRTEIHEVIKLQNVTKTKLIEHCCEGFNNINLNNNESLVCLPICRGGCRQGVCESPNQCVCGIGYEGCRPRMFGKNCKNVCKCRNNSLCDHKSGFCRCTSGWIGELYENYNLLCKLSNFIYTDSLDYSCENPCPKGHYGIMCQKKCQCNTICDPMSGKCLSENAKIVFDVSHNRSSGIMKLSSERIKAKHWIPVNVNGKINFRNCSDPNQCERDNGRTVSKSTSFKQNDLNKTALIQKINSNLSNLTEELESTSDKSLAIIVNASIEIHHIHKNVLANKEHNDLVTPNTKINSIATEEDEMTYDEHIEADGSDQSVGHNSELYDEIDSIGGYNDVVHVFSISSINTTKSEQIQKLPPMVPVTLILLVVICVSFILVSIAIHIIHRRKDSEQTQNTSATHEDIKLSDQNVQKPLPDEFVFIEIPSFTQSITRRLMQQDFYDIPSNNTFVTTSTLGYSYAVPNRYDERAACDEHIYDEIRITDYGKVEELCQAKPFFRIQIDEDRLGSPPLRELLNQLKPRYWFAGHLHCKFDATIPHKDGKETKFMCSDKWADNQNRCFLQIVDIGETAHTSELLEYDLEWLTILQATKQLMSTQKSPHRMPDPYVERDSPTICKIALSKLDKKFENFGLNEENASEVNPPPRRGLSVLATALQQALADCGIDAKT</sequence>
<dbReference type="PANTHER" id="PTHR12849:SF0">
    <property type="entry name" value="LARIAT DEBRANCHING ENZYME"/>
    <property type="match status" value="1"/>
</dbReference>
<feature type="chain" id="PRO_5040210204" evidence="4">
    <location>
        <begin position="22"/>
        <end position="728"/>
    </location>
</feature>
<name>A0A9Q0ND37_9DIPT</name>
<dbReference type="AlphaFoldDB" id="A0A9Q0ND37"/>
<organism evidence="6 7">
    <name type="scientific">Pseudolycoriella hygida</name>
    <dbReference type="NCBI Taxonomy" id="35572"/>
    <lineage>
        <taxon>Eukaryota</taxon>
        <taxon>Metazoa</taxon>
        <taxon>Ecdysozoa</taxon>
        <taxon>Arthropoda</taxon>
        <taxon>Hexapoda</taxon>
        <taxon>Insecta</taxon>
        <taxon>Pterygota</taxon>
        <taxon>Neoptera</taxon>
        <taxon>Endopterygota</taxon>
        <taxon>Diptera</taxon>
        <taxon>Nematocera</taxon>
        <taxon>Sciaroidea</taxon>
        <taxon>Sciaridae</taxon>
        <taxon>Pseudolycoriella</taxon>
    </lineage>
</organism>
<dbReference type="GO" id="GO:0008419">
    <property type="term" value="F:RNA lariat debranching enzyme activity"/>
    <property type="evidence" value="ECO:0007669"/>
    <property type="project" value="TreeGrafter"/>
</dbReference>
<dbReference type="Pfam" id="PF05011">
    <property type="entry name" value="DBR1"/>
    <property type="match status" value="1"/>
</dbReference>
<proteinExistence type="predicted"/>
<comment type="caution">
    <text evidence="6">The sequence shown here is derived from an EMBL/GenBank/DDBJ whole genome shotgun (WGS) entry which is preliminary data.</text>
</comment>
<feature type="domain" description="EMI" evidence="5">
    <location>
        <begin position="24"/>
        <end position="99"/>
    </location>
</feature>
<evidence type="ECO:0000256" key="4">
    <source>
        <dbReference type="SAM" id="SignalP"/>
    </source>
</evidence>
<evidence type="ECO:0000256" key="2">
    <source>
        <dbReference type="ARBA" id="ARBA00023157"/>
    </source>
</evidence>
<protein>
    <submittedName>
        <fullName evidence="6">Lariat debranching enzyme B</fullName>
    </submittedName>
</protein>
<evidence type="ECO:0000313" key="7">
    <source>
        <dbReference type="Proteomes" id="UP001151699"/>
    </source>
</evidence>